<dbReference type="InterPro" id="IPR039420">
    <property type="entry name" value="WalR-like"/>
</dbReference>
<evidence type="ECO:0000256" key="2">
    <source>
        <dbReference type="ARBA" id="ARBA00023015"/>
    </source>
</evidence>
<protein>
    <recommendedName>
        <fullName evidence="1">Stage 0 sporulation protein A homolog</fullName>
    </recommendedName>
</protein>
<dbReference type="PROSITE" id="PS50110">
    <property type="entry name" value="RESPONSE_REGULATORY"/>
    <property type="match status" value="1"/>
</dbReference>
<comment type="function">
    <text evidence="5">May play the central regulatory role in sporulation. It may be an element of the effector pathway responsible for the activation of sporulation genes in response to nutritional stress. Spo0A may act in concert with spo0H (a sigma factor) to control the expression of some genes that are critical to the sporulation process.</text>
</comment>
<evidence type="ECO:0000313" key="11">
    <source>
        <dbReference type="Proteomes" id="UP000260812"/>
    </source>
</evidence>
<feature type="domain" description="Response regulatory" evidence="8">
    <location>
        <begin position="3"/>
        <end position="116"/>
    </location>
</feature>
<evidence type="ECO:0000256" key="1">
    <source>
        <dbReference type="ARBA" id="ARBA00018672"/>
    </source>
</evidence>
<feature type="DNA-binding region" description="OmpR/PhoB-type" evidence="7">
    <location>
        <begin position="124"/>
        <end position="219"/>
    </location>
</feature>
<keyword evidence="11" id="KW-1185">Reference proteome</keyword>
<dbReference type="GO" id="GO:0005829">
    <property type="term" value="C:cytosol"/>
    <property type="evidence" value="ECO:0007669"/>
    <property type="project" value="TreeGrafter"/>
</dbReference>
<dbReference type="PANTHER" id="PTHR48111">
    <property type="entry name" value="REGULATOR OF RPOS"/>
    <property type="match status" value="1"/>
</dbReference>
<evidence type="ECO:0000256" key="7">
    <source>
        <dbReference type="PROSITE-ProRule" id="PRU01091"/>
    </source>
</evidence>
<dbReference type="CDD" id="cd17574">
    <property type="entry name" value="REC_OmpR"/>
    <property type="match status" value="1"/>
</dbReference>
<dbReference type="InterPro" id="IPR036388">
    <property type="entry name" value="WH-like_DNA-bd_sf"/>
</dbReference>
<dbReference type="CDD" id="cd00383">
    <property type="entry name" value="trans_reg_C"/>
    <property type="match status" value="1"/>
</dbReference>
<dbReference type="EMBL" id="QVLV01000002">
    <property type="protein sequence ID" value="RGE64006.1"/>
    <property type="molecule type" value="Genomic_DNA"/>
</dbReference>
<dbReference type="InterPro" id="IPR001789">
    <property type="entry name" value="Sig_transdc_resp-reg_receiver"/>
</dbReference>
<dbReference type="RefSeq" id="WP_117543630.1">
    <property type="nucleotide sequence ID" value="NZ_JBKUNB010000003.1"/>
</dbReference>
<dbReference type="Pfam" id="PF00486">
    <property type="entry name" value="Trans_reg_C"/>
    <property type="match status" value="1"/>
</dbReference>
<dbReference type="GO" id="GO:0006355">
    <property type="term" value="P:regulation of DNA-templated transcription"/>
    <property type="evidence" value="ECO:0007669"/>
    <property type="project" value="InterPro"/>
</dbReference>
<keyword evidence="6" id="KW-0597">Phosphoprotein</keyword>
<dbReference type="SMART" id="SM00448">
    <property type="entry name" value="REC"/>
    <property type="match status" value="1"/>
</dbReference>
<dbReference type="Pfam" id="PF00072">
    <property type="entry name" value="Response_reg"/>
    <property type="match status" value="1"/>
</dbReference>
<feature type="domain" description="OmpR/PhoB-type" evidence="9">
    <location>
        <begin position="124"/>
        <end position="219"/>
    </location>
</feature>
<evidence type="ECO:0000256" key="5">
    <source>
        <dbReference type="ARBA" id="ARBA00024867"/>
    </source>
</evidence>
<keyword evidence="4" id="KW-0804">Transcription</keyword>
<keyword evidence="3 7" id="KW-0238">DNA-binding</keyword>
<accession>A0A3E3IAC8</accession>
<dbReference type="Gene3D" id="1.10.10.10">
    <property type="entry name" value="Winged helix-like DNA-binding domain superfamily/Winged helix DNA-binding domain"/>
    <property type="match status" value="1"/>
</dbReference>
<comment type="caution">
    <text evidence="10">The sequence shown here is derived from an EMBL/GenBank/DDBJ whole genome shotgun (WGS) entry which is preliminary data.</text>
</comment>
<reference evidence="10" key="1">
    <citation type="submission" date="2018-08" db="EMBL/GenBank/DDBJ databases">
        <title>A genome reference for cultivated species of the human gut microbiota.</title>
        <authorList>
            <person name="Zou Y."/>
            <person name="Xue W."/>
            <person name="Luo G."/>
        </authorList>
    </citation>
    <scope>NUCLEOTIDE SEQUENCE [LARGE SCALE GENOMIC DNA]</scope>
    <source>
        <strain evidence="10">TF05-5AC</strain>
    </source>
</reference>
<dbReference type="GeneID" id="97985820"/>
<dbReference type="PROSITE" id="PS51755">
    <property type="entry name" value="OMPR_PHOB"/>
    <property type="match status" value="1"/>
</dbReference>
<dbReference type="GO" id="GO:0032993">
    <property type="term" value="C:protein-DNA complex"/>
    <property type="evidence" value="ECO:0007669"/>
    <property type="project" value="TreeGrafter"/>
</dbReference>
<dbReference type="Gene3D" id="3.40.50.2300">
    <property type="match status" value="1"/>
</dbReference>
<gene>
    <name evidence="10" type="ORF">DXC51_02700</name>
</gene>
<dbReference type="InterPro" id="IPR011006">
    <property type="entry name" value="CheY-like_superfamily"/>
</dbReference>
<evidence type="ECO:0000256" key="6">
    <source>
        <dbReference type="PROSITE-ProRule" id="PRU00169"/>
    </source>
</evidence>
<dbReference type="AlphaFoldDB" id="A0A3E3IAC8"/>
<evidence type="ECO:0000256" key="4">
    <source>
        <dbReference type="ARBA" id="ARBA00023163"/>
    </source>
</evidence>
<sequence length="225" mass="25578">MKTILLLEDDENLNRGISLRLEKEGYRVLPAFHISQARRLFHENEVSLIISDITLPDGSGLDFGREVRKSSSVYLIFLTALNQEIDIVSGYDIGADDYITKPFSLIILLSKVNALMKRVETPAGCRLCSGDICLDYREMKVWQGDVPVDLSKKEWLLLAYFMENPRQILTKEQLLDAVWGQDGQFVDDNTVPVNISRLRGKLGGDFIQNVRGMGYLWTNSVTKEF</sequence>
<dbReference type="SUPFAM" id="SSF52172">
    <property type="entry name" value="CheY-like"/>
    <property type="match status" value="1"/>
</dbReference>
<dbReference type="Gene3D" id="6.10.250.690">
    <property type="match status" value="1"/>
</dbReference>
<evidence type="ECO:0000259" key="9">
    <source>
        <dbReference type="PROSITE" id="PS51755"/>
    </source>
</evidence>
<dbReference type="PANTHER" id="PTHR48111:SF73">
    <property type="entry name" value="ALKALINE PHOSPHATASE SYNTHESIS TRANSCRIPTIONAL REGULATORY PROTEIN PHOP"/>
    <property type="match status" value="1"/>
</dbReference>
<evidence type="ECO:0000313" key="10">
    <source>
        <dbReference type="EMBL" id="RGE64006.1"/>
    </source>
</evidence>
<dbReference type="Proteomes" id="UP000260812">
    <property type="component" value="Unassembled WGS sequence"/>
</dbReference>
<dbReference type="InterPro" id="IPR001867">
    <property type="entry name" value="OmpR/PhoB-type_DNA-bd"/>
</dbReference>
<proteinExistence type="predicted"/>
<name>A0A3E3IAC8_9FIRM</name>
<dbReference type="SMART" id="SM00862">
    <property type="entry name" value="Trans_reg_C"/>
    <property type="match status" value="1"/>
</dbReference>
<evidence type="ECO:0000259" key="8">
    <source>
        <dbReference type="PROSITE" id="PS50110"/>
    </source>
</evidence>
<keyword evidence="2" id="KW-0805">Transcription regulation</keyword>
<organism evidence="10 11">
    <name type="scientific">Eisenbergiella massiliensis</name>
    <dbReference type="NCBI Taxonomy" id="1720294"/>
    <lineage>
        <taxon>Bacteria</taxon>
        <taxon>Bacillati</taxon>
        <taxon>Bacillota</taxon>
        <taxon>Clostridia</taxon>
        <taxon>Lachnospirales</taxon>
        <taxon>Lachnospiraceae</taxon>
        <taxon>Eisenbergiella</taxon>
    </lineage>
</organism>
<feature type="modified residue" description="4-aspartylphosphate" evidence="6">
    <location>
        <position position="52"/>
    </location>
</feature>
<dbReference type="GO" id="GO:0000976">
    <property type="term" value="F:transcription cis-regulatory region binding"/>
    <property type="evidence" value="ECO:0007669"/>
    <property type="project" value="TreeGrafter"/>
</dbReference>
<dbReference type="GO" id="GO:0000156">
    <property type="term" value="F:phosphorelay response regulator activity"/>
    <property type="evidence" value="ECO:0007669"/>
    <property type="project" value="TreeGrafter"/>
</dbReference>
<evidence type="ECO:0000256" key="3">
    <source>
        <dbReference type="ARBA" id="ARBA00023125"/>
    </source>
</evidence>